<keyword evidence="1" id="KW-0862">Zinc</keyword>
<dbReference type="PROSITE" id="PS00028">
    <property type="entry name" value="ZINC_FINGER_C2H2_1"/>
    <property type="match status" value="1"/>
</dbReference>
<dbReference type="Proteomes" id="UP001152320">
    <property type="component" value="Chromosome 7"/>
</dbReference>
<protein>
    <recommendedName>
        <fullName evidence="3">C2H2-type domain-containing protein</fullName>
    </recommendedName>
</protein>
<accession>A0A9Q1C7I6</accession>
<reference evidence="4" key="1">
    <citation type="submission" date="2021-10" db="EMBL/GenBank/DDBJ databases">
        <title>Tropical sea cucumber genome reveals ecological adaptation and Cuvierian tubules defense mechanism.</title>
        <authorList>
            <person name="Chen T."/>
        </authorList>
    </citation>
    <scope>NUCLEOTIDE SEQUENCE</scope>
    <source>
        <strain evidence="4">Nanhai2018</strain>
        <tissue evidence="4">Muscle</tissue>
    </source>
</reference>
<dbReference type="InterPro" id="IPR013087">
    <property type="entry name" value="Znf_C2H2_type"/>
</dbReference>
<keyword evidence="2" id="KW-0812">Transmembrane</keyword>
<organism evidence="4 5">
    <name type="scientific">Holothuria leucospilota</name>
    <name type="common">Black long sea cucumber</name>
    <name type="synonym">Mertensiothuria leucospilota</name>
    <dbReference type="NCBI Taxonomy" id="206669"/>
    <lineage>
        <taxon>Eukaryota</taxon>
        <taxon>Metazoa</taxon>
        <taxon>Echinodermata</taxon>
        <taxon>Eleutherozoa</taxon>
        <taxon>Echinozoa</taxon>
        <taxon>Holothuroidea</taxon>
        <taxon>Aspidochirotacea</taxon>
        <taxon>Aspidochirotida</taxon>
        <taxon>Holothuriidae</taxon>
        <taxon>Holothuria</taxon>
    </lineage>
</organism>
<feature type="transmembrane region" description="Helical" evidence="2">
    <location>
        <begin position="321"/>
        <end position="340"/>
    </location>
</feature>
<dbReference type="PROSITE" id="PS50157">
    <property type="entry name" value="ZINC_FINGER_C2H2_2"/>
    <property type="match status" value="1"/>
</dbReference>
<evidence type="ECO:0000313" key="5">
    <source>
        <dbReference type="Proteomes" id="UP001152320"/>
    </source>
</evidence>
<keyword evidence="1" id="KW-0863">Zinc-finger</keyword>
<dbReference type="GO" id="GO:0008270">
    <property type="term" value="F:zinc ion binding"/>
    <property type="evidence" value="ECO:0007669"/>
    <property type="project" value="UniProtKB-KW"/>
</dbReference>
<keyword evidence="2" id="KW-1133">Transmembrane helix</keyword>
<sequence length="345" mass="40242">MTQIFLEDEPWHSCVARGCPATFSRFSGLQKHLTEAHPKKEKLSYPCVLKKGCSLSFSTPWDWLQHVALKHPNFVKKQELQSSRIDRIYVPKEVKVCNSETFCLPYSDHNPVYVHFVDLRHHYQMWSSLKPGFDPLSDWWENIKGRIRELAIKHSKRRVRKKRERLNHLQAHCSASTAEEIDNLIGTEAEGAYIRSRAKFLEFGERPSSYFFRLESRRGSQKIVRSIRGPNGDIFNRKDDIIRVFHDFYSSLYSKERNVDHGLQDSFIHSVNSTIDNNQKNKLDLPISSDEIYSALRRTPKNKTPGIDGLPYEFYLDFYDLIGSDLLAVLMTFLLGALYLRLNKL</sequence>
<comment type="caution">
    <text evidence="4">The sequence shown here is derived from an EMBL/GenBank/DDBJ whole genome shotgun (WGS) entry which is preliminary data.</text>
</comment>
<dbReference type="SMART" id="SM00355">
    <property type="entry name" value="ZnF_C2H2"/>
    <property type="match status" value="2"/>
</dbReference>
<dbReference type="PANTHER" id="PTHR31635:SF196">
    <property type="entry name" value="REVERSE TRANSCRIPTASE DOMAIN-CONTAINING PROTEIN-RELATED"/>
    <property type="match status" value="1"/>
</dbReference>
<dbReference type="InterPro" id="IPR036691">
    <property type="entry name" value="Endo/exonu/phosph_ase_sf"/>
</dbReference>
<keyword evidence="5" id="KW-1185">Reference proteome</keyword>
<evidence type="ECO:0000259" key="3">
    <source>
        <dbReference type="PROSITE" id="PS50157"/>
    </source>
</evidence>
<keyword evidence="2" id="KW-0472">Membrane</keyword>
<gene>
    <name evidence="4" type="ORF">HOLleu_17323</name>
</gene>
<feature type="domain" description="C2H2-type" evidence="3">
    <location>
        <begin position="12"/>
        <end position="42"/>
    </location>
</feature>
<name>A0A9Q1C7I6_HOLLE</name>
<proteinExistence type="predicted"/>
<evidence type="ECO:0000256" key="2">
    <source>
        <dbReference type="SAM" id="Phobius"/>
    </source>
</evidence>
<dbReference type="EMBL" id="JAIZAY010000007">
    <property type="protein sequence ID" value="KAJ8039564.1"/>
    <property type="molecule type" value="Genomic_DNA"/>
</dbReference>
<evidence type="ECO:0000313" key="4">
    <source>
        <dbReference type="EMBL" id="KAJ8039564.1"/>
    </source>
</evidence>
<dbReference type="Gene3D" id="3.30.160.60">
    <property type="entry name" value="Classic Zinc Finger"/>
    <property type="match status" value="1"/>
</dbReference>
<evidence type="ECO:0000256" key="1">
    <source>
        <dbReference type="PROSITE-ProRule" id="PRU00042"/>
    </source>
</evidence>
<dbReference type="PANTHER" id="PTHR31635">
    <property type="entry name" value="REVERSE TRANSCRIPTASE DOMAIN-CONTAINING PROTEIN-RELATED"/>
    <property type="match status" value="1"/>
</dbReference>
<dbReference type="OrthoDB" id="416119at2759"/>
<dbReference type="SUPFAM" id="SSF56219">
    <property type="entry name" value="DNase I-like"/>
    <property type="match status" value="1"/>
</dbReference>
<dbReference type="AlphaFoldDB" id="A0A9Q1C7I6"/>
<keyword evidence="1" id="KW-0479">Metal-binding</keyword>